<dbReference type="PANTHER" id="PTHR38599">
    <property type="entry name" value="CUPIN DOMAIN PROTEIN (AFU_ORTHOLOGUE AFUA_3G13620)"/>
    <property type="match status" value="1"/>
</dbReference>
<dbReference type="Proteomes" id="UP000555448">
    <property type="component" value="Unassembled WGS sequence"/>
</dbReference>
<evidence type="ECO:0000259" key="2">
    <source>
        <dbReference type="Pfam" id="PF07883"/>
    </source>
</evidence>
<accession>A0A7W7KB13</accession>
<reference evidence="3 4" key="1">
    <citation type="submission" date="2020-08" db="EMBL/GenBank/DDBJ databases">
        <title>Functional genomics of gut bacteria from endangered species of beetles.</title>
        <authorList>
            <person name="Carlos-Shanley C."/>
        </authorList>
    </citation>
    <scope>NUCLEOTIDE SEQUENCE [LARGE SCALE GENOMIC DNA]</scope>
    <source>
        <strain evidence="3 4">S00245</strain>
    </source>
</reference>
<dbReference type="InterPro" id="IPR014710">
    <property type="entry name" value="RmlC-like_jellyroll"/>
</dbReference>
<dbReference type="AlphaFoldDB" id="A0A7W7KB13"/>
<dbReference type="RefSeq" id="WP_184245832.1">
    <property type="nucleotide sequence ID" value="NZ_JACHLR010000010.1"/>
</dbReference>
<evidence type="ECO:0000313" key="3">
    <source>
        <dbReference type="EMBL" id="MBB4859290.1"/>
    </source>
</evidence>
<dbReference type="InterPro" id="IPR013096">
    <property type="entry name" value="Cupin_2"/>
</dbReference>
<keyword evidence="4" id="KW-1185">Reference proteome</keyword>
<dbReference type="Pfam" id="PF07883">
    <property type="entry name" value="Cupin_2"/>
    <property type="match status" value="1"/>
</dbReference>
<name>A0A7W7KB13_9SPHN</name>
<keyword evidence="3" id="KW-0560">Oxidoreductase</keyword>
<organism evidence="3 4">
    <name type="scientific">Novosphingobium chloroacetimidivorans</name>
    <dbReference type="NCBI Taxonomy" id="1428314"/>
    <lineage>
        <taxon>Bacteria</taxon>
        <taxon>Pseudomonadati</taxon>
        <taxon>Pseudomonadota</taxon>
        <taxon>Alphaproteobacteria</taxon>
        <taxon>Sphingomonadales</taxon>
        <taxon>Sphingomonadaceae</taxon>
        <taxon>Novosphingobium</taxon>
    </lineage>
</organism>
<dbReference type="CDD" id="cd02234">
    <property type="entry name" value="cupin_BLR7677-like"/>
    <property type="match status" value="1"/>
</dbReference>
<dbReference type="GO" id="GO:0051213">
    <property type="term" value="F:dioxygenase activity"/>
    <property type="evidence" value="ECO:0007669"/>
    <property type="project" value="UniProtKB-KW"/>
</dbReference>
<keyword evidence="3" id="KW-0223">Dioxygenase</keyword>
<dbReference type="SUPFAM" id="SSF51182">
    <property type="entry name" value="RmlC-like cupins"/>
    <property type="match status" value="1"/>
</dbReference>
<comment type="caution">
    <text evidence="3">The sequence shown here is derived from an EMBL/GenBank/DDBJ whole genome shotgun (WGS) entry which is preliminary data.</text>
</comment>
<dbReference type="EMBL" id="JACHLR010000010">
    <property type="protein sequence ID" value="MBB4859290.1"/>
    <property type="molecule type" value="Genomic_DNA"/>
</dbReference>
<dbReference type="Gene3D" id="2.60.120.10">
    <property type="entry name" value="Jelly Rolls"/>
    <property type="match status" value="1"/>
</dbReference>
<sequence length="142" mass="14707">MRFTLAALLAAALIAPNAANAQTAKAAPVLTSIKPEFAHQITNIPGKSVKTVLVTYAPGDKSPAHTHAKSAFIVAYVLEGAIISGVNGGAPQTFKAGEYWTESPGDKHGVSANASKTKPAKLLAIFVVDDNDGPLTVPDEHH</sequence>
<proteinExistence type="predicted"/>
<dbReference type="InterPro" id="IPR011051">
    <property type="entry name" value="RmlC_Cupin_sf"/>
</dbReference>
<gene>
    <name evidence="3" type="ORF">HNO88_002619</name>
</gene>
<protein>
    <submittedName>
        <fullName evidence="3">Quercetin dioxygenase-like cupin family protein</fullName>
    </submittedName>
</protein>
<keyword evidence="1" id="KW-0732">Signal</keyword>
<feature type="chain" id="PRO_5031552121" evidence="1">
    <location>
        <begin position="22"/>
        <end position="142"/>
    </location>
</feature>
<evidence type="ECO:0000313" key="4">
    <source>
        <dbReference type="Proteomes" id="UP000555448"/>
    </source>
</evidence>
<feature type="domain" description="Cupin type-2" evidence="2">
    <location>
        <begin position="53"/>
        <end position="126"/>
    </location>
</feature>
<feature type="signal peptide" evidence="1">
    <location>
        <begin position="1"/>
        <end position="21"/>
    </location>
</feature>
<dbReference type="PANTHER" id="PTHR38599:SF1">
    <property type="entry name" value="CUPIN DOMAIN PROTEIN (AFU_ORTHOLOGUE AFUA_3G13620)"/>
    <property type="match status" value="1"/>
</dbReference>
<evidence type="ECO:0000256" key="1">
    <source>
        <dbReference type="SAM" id="SignalP"/>
    </source>
</evidence>